<keyword evidence="2" id="KW-1185">Reference proteome</keyword>
<dbReference type="Proteomes" id="UP001147747">
    <property type="component" value="Unassembled WGS sequence"/>
</dbReference>
<dbReference type="OrthoDB" id="4062651at2759"/>
<keyword evidence="1" id="KW-0808">Transferase</keyword>
<evidence type="ECO:0000313" key="1">
    <source>
        <dbReference type="EMBL" id="KAJ5387539.1"/>
    </source>
</evidence>
<proteinExistence type="predicted"/>
<keyword evidence="1" id="KW-0418">Kinase</keyword>
<organism evidence="1 2">
    <name type="scientific">Penicillium cosmopolitanum</name>
    <dbReference type="NCBI Taxonomy" id="1131564"/>
    <lineage>
        <taxon>Eukaryota</taxon>
        <taxon>Fungi</taxon>
        <taxon>Dikarya</taxon>
        <taxon>Ascomycota</taxon>
        <taxon>Pezizomycotina</taxon>
        <taxon>Eurotiomycetes</taxon>
        <taxon>Eurotiomycetidae</taxon>
        <taxon>Eurotiales</taxon>
        <taxon>Aspergillaceae</taxon>
        <taxon>Penicillium</taxon>
    </lineage>
</organism>
<reference evidence="1" key="2">
    <citation type="journal article" date="2023" name="IMA Fungus">
        <title>Comparative genomic study of the Penicillium genus elucidates a diverse pangenome and 15 lateral gene transfer events.</title>
        <authorList>
            <person name="Petersen C."/>
            <person name="Sorensen T."/>
            <person name="Nielsen M.R."/>
            <person name="Sondergaard T.E."/>
            <person name="Sorensen J.L."/>
            <person name="Fitzpatrick D.A."/>
            <person name="Frisvad J.C."/>
            <person name="Nielsen K.L."/>
        </authorList>
    </citation>
    <scope>NUCLEOTIDE SEQUENCE</scope>
    <source>
        <strain evidence="1">IBT 29677</strain>
    </source>
</reference>
<dbReference type="GeneID" id="81373697"/>
<reference evidence="1" key="1">
    <citation type="submission" date="2022-12" db="EMBL/GenBank/DDBJ databases">
        <authorList>
            <person name="Petersen C."/>
        </authorList>
    </citation>
    <scope>NUCLEOTIDE SEQUENCE</scope>
    <source>
        <strain evidence="1">IBT 29677</strain>
    </source>
</reference>
<dbReference type="EMBL" id="JAPZBU010000009">
    <property type="protein sequence ID" value="KAJ5387539.1"/>
    <property type="molecule type" value="Genomic_DNA"/>
</dbReference>
<comment type="caution">
    <text evidence="1">The sequence shown here is derived from an EMBL/GenBank/DDBJ whole genome shotgun (WGS) entry which is preliminary data.</text>
</comment>
<sequence length="75" mass="8766">MSFMAMSVEDLRVADTRFNFWREMIQPNGKLWPSFDDIKVFNENDKLLDVLAKALCEQNARYTPQDFKTAFEGAI</sequence>
<accession>A0A9W9VQZ1</accession>
<dbReference type="AlphaFoldDB" id="A0A9W9VQZ1"/>
<dbReference type="GO" id="GO:0016301">
    <property type="term" value="F:kinase activity"/>
    <property type="evidence" value="ECO:0007669"/>
    <property type="project" value="UniProtKB-KW"/>
</dbReference>
<protein>
    <submittedName>
        <fullName evidence="1">Serine threonine kinase</fullName>
    </submittedName>
</protein>
<evidence type="ECO:0000313" key="2">
    <source>
        <dbReference type="Proteomes" id="UP001147747"/>
    </source>
</evidence>
<dbReference type="RefSeq" id="XP_056485337.1">
    <property type="nucleotide sequence ID" value="XM_056634717.1"/>
</dbReference>
<name>A0A9W9VQZ1_9EURO</name>
<gene>
    <name evidence="1" type="ORF">N7509_010080</name>
</gene>